<dbReference type="InterPro" id="IPR046549">
    <property type="entry name" value="DUF6703"/>
</dbReference>
<dbReference type="AlphaFoldDB" id="A0A1Q9LU30"/>
<feature type="transmembrane region" description="Helical" evidence="1">
    <location>
        <begin position="37"/>
        <end position="57"/>
    </location>
</feature>
<evidence type="ECO:0000256" key="1">
    <source>
        <dbReference type="SAM" id="Phobius"/>
    </source>
</evidence>
<feature type="transmembrane region" description="Helical" evidence="1">
    <location>
        <begin position="63"/>
        <end position="79"/>
    </location>
</feature>
<protein>
    <submittedName>
        <fullName evidence="2">Uncharacterized protein</fullName>
    </submittedName>
</protein>
<keyword evidence="3" id="KW-1185">Reference proteome</keyword>
<organism evidence="2 3">
    <name type="scientific">Actinokineospora bangkokensis</name>
    <dbReference type="NCBI Taxonomy" id="1193682"/>
    <lineage>
        <taxon>Bacteria</taxon>
        <taxon>Bacillati</taxon>
        <taxon>Actinomycetota</taxon>
        <taxon>Actinomycetes</taxon>
        <taxon>Pseudonocardiales</taxon>
        <taxon>Pseudonocardiaceae</taxon>
        <taxon>Actinokineospora</taxon>
    </lineage>
</organism>
<sequence length="80" mass="7932">MLPGSGPLSRVHPALAFLVVAAVFAAGVLVRGPVGAGLLLVLAAGVALLLVGTWRALPPAHRAGRVLVLALLVVVAVSVL</sequence>
<proteinExistence type="predicted"/>
<gene>
    <name evidence="2" type="ORF">BJP25_06605</name>
</gene>
<evidence type="ECO:0000313" key="2">
    <source>
        <dbReference type="EMBL" id="OLR95509.1"/>
    </source>
</evidence>
<evidence type="ECO:0000313" key="3">
    <source>
        <dbReference type="Proteomes" id="UP000186040"/>
    </source>
</evidence>
<dbReference type="Proteomes" id="UP000186040">
    <property type="component" value="Unassembled WGS sequence"/>
</dbReference>
<comment type="caution">
    <text evidence="2">The sequence shown here is derived from an EMBL/GenBank/DDBJ whole genome shotgun (WGS) entry which is preliminary data.</text>
</comment>
<dbReference type="EMBL" id="MKQR01000002">
    <property type="protein sequence ID" value="OLR95509.1"/>
    <property type="molecule type" value="Genomic_DNA"/>
</dbReference>
<keyword evidence="1" id="KW-0472">Membrane</keyword>
<dbReference type="Pfam" id="PF20444">
    <property type="entry name" value="DUF6703"/>
    <property type="match status" value="1"/>
</dbReference>
<reference evidence="2 3" key="1">
    <citation type="submission" date="2016-10" db="EMBL/GenBank/DDBJ databases">
        <title>The Draft Genome Sequence of Actinokineospora bangkokensis 44EHWT reveals the biosynthetic pathway of antifungal compounds Thailandins with unusual extender unit butylmalonyl-CoA.</title>
        <authorList>
            <person name="Greule A."/>
            <person name="Intra B."/>
            <person name="Flemming S."/>
            <person name="Rommel M.G."/>
            <person name="Panbangred W."/>
            <person name="Bechthold A."/>
        </authorList>
    </citation>
    <scope>NUCLEOTIDE SEQUENCE [LARGE SCALE GENOMIC DNA]</scope>
    <source>
        <strain evidence="2 3">44EHW</strain>
    </source>
</reference>
<feature type="transmembrane region" description="Helical" evidence="1">
    <location>
        <begin position="12"/>
        <end position="30"/>
    </location>
</feature>
<keyword evidence="1" id="KW-0812">Transmembrane</keyword>
<name>A0A1Q9LU30_9PSEU</name>
<accession>A0A1Q9LU30</accession>
<dbReference type="STRING" id="1193682.BJP25_06605"/>
<keyword evidence="1" id="KW-1133">Transmembrane helix</keyword>